<reference evidence="1 2" key="1">
    <citation type="journal article" date="2018" name="G3 (Bethesda)">
        <title>Phylogenetic and Phylogenomic Definition of Rhizopus Species.</title>
        <authorList>
            <person name="Gryganskyi A.P."/>
            <person name="Golan J."/>
            <person name="Dolatabadi S."/>
            <person name="Mondo S."/>
            <person name="Robb S."/>
            <person name="Idnurm A."/>
            <person name="Muszewska A."/>
            <person name="Steczkiewicz K."/>
            <person name="Masonjones S."/>
            <person name="Liao H.L."/>
            <person name="Gajdeczka M.T."/>
            <person name="Anike F."/>
            <person name="Vuek A."/>
            <person name="Anishchenko I.M."/>
            <person name="Voigt K."/>
            <person name="de Hoog G.S."/>
            <person name="Smith M.E."/>
            <person name="Heitman J."/>
            <person name="Vilgalys R."/>
            <person name="Stajich J.E."/>
        </authorList>
    </citation>
    <scope>NUCLEOTIDE SEQUENCE [LARGE SCALE GENOMIC DNA]</scope>
    <source>
        <strain evidence="1 2">LSU 92-RS-03</strain>
    </source>
</reference>
<organism evidence="1 2">
    <name type="scientific">Rhizopus stolonifer</name>
    <name type="common">Rhizopus nigricans</name>
    <dbReference type="NCBI Taxonomy" id="4846"/>
    <lineage>
        <taxon>Eukaryota</taxon>
        <taxon>Fungi</taxon>
        <taxon>Fungi incertae sedis</taxon>
        <taxon>Mucoromycota</taxon>
        <taxon>Mucoromycotina</taxon>
        <taxon>Mucoromycetes</taxon>
        <taxon>Mucorales</taxon>
        <taxon>Mucorineae</taxon>
        <taxon>Rhizopodaceae</taxon>
        <taxon>Rhizopus</taxon>
    </lineage>
</organism>
<keyword evidence="2" id="KW-1185">Reference proteome</keyword>
<dbReference type="OrthoDB" id="2289822at2759"/>
<gene>
    <name evidence="1" type="ORF">CU098_006138</name>
</gene>
<dbReference type="Proteomes" id="UP000253551">
    <property type="component" value="Unassembled WGS sequence"/>
</dbReference>
<dbReference type="STRING" id="4846.A0A367J267"/>
<name>A0A367J267_RHIST</name>
<evidence type="ECO:0000313" key="1">
    <source>
        <dbReference type="EMBL" id="RCH84022.1"/>
    </source>
</evidence>
<dbReference type="EMBL" id="PJQM01004565">
    <property type="protein sequence ID" value="RCH84022.1"/>
    <property type="molecule type" value="Genomic_DNA"/>
</dbReference>
<dbReference type="AlphaFoldDB" id="A0A367J267"/>
<protein>
    <submittedName>
        <fullName evidence="1">Uncharacterized protein</fullName>
    </submittedName>
</protein>
<evidence type="ECO:0000313" key="2">
    <source>
        <dbReference type="Proteomes" id="UP000253551"/>
    </source>
</evidence>
<accession>A0A367J267</accession>
<sequence>MTGYIPSVTELMGHGGHSSLYGCRICLAFGFVIGSTPYFPDGDILRSIESLVEGDEEHRMEGVSSLISTLRTFTGAPFFSAG</sequence>
<proteinExistence type="predicted"/>
<comment type="caution">
    <text evidence="1">The sequence shown here is derived from an EMBL/GenBank/DDBJ whole genome shotgun (WGS) entry which is preliminary data.</text>
</comment>